<organism evidence="2 3">
    <name type="scientific">Succiniclasticum ruminis DSM 9236</name>
    <dbReference type="NCBI Taxonomy" id="1123323"/>
    <lineage>
        <taxon>Bacteria</taxon>
        <taxon>Bacillati</taxon>
        <taxon>Bacillota</taxon>
        <taxon>Negativicutes</taxon>
        <taxon>Acidaminococcales</taxon>
        <taxon>Acidaminococcaceae</taxon>
        <taxon>Succiniclasticum</taxon>
    </lineage>
</organism>
<evidence type="ECO:0000259" key="1">
    <source>
        <dbReference type="Pfam" id="PF00148"/>
    </source>
</evidence>
<protein>
    <submittedName>
        <fullName evidence="2">Nitrogenase component 1 type Oxidoreductase</fullName>
    </submittedName>
</protein>
<feature type="domain" description="Nitrogenase/oxidoreductase component 1" evidence="1">
    <location>
        <begin position="30"/>
        <end position="330"/>
    </location>
</feature>
<reference evidence="2 3" key="1">
    <citation type="submission" date="2016-10" db="EMBL/GenBank/DDBJ databases">
        <authorList>
            <person name="de Groot N.N."/>
        </authorList>
    </citation>
    <scope>NUCLEOTIDE SEQUENCE [LARGE SCALE GENOMIC DNA]</scope>
    <source>
        <strain evidence="2 3">DSM 9236</strain>
    </source>
</reference>
<dbReference type="PANTHER" id="PTHR42956">
    <property type="entry name" value="NITROGENASE IRON-MOLYBDENUM COFACTOR BIOSYNTHESIS PROTEIN NIFE"/>
    <property type="match status" value="1"/>
</dbReference>
<gene>
    <name evidence="2" type="ORF">SAMN05216245_101358</name>
</gene>
<dbReference type="OrthoDB" id="9767044at2"/>
<dbReference type="Gene3D" id="3.40.50.1980">
    <property type="entry name" value="Nitrogenase molybdenum iron protein domain"/>
    <property type="match status" value="2"/>
</dbReference>
<dbReference type="CDD" id="cd00316">
    <property type="entry name" value="Oxidoreductase_nitrogenase"/>
    <property type="match status" value="1"/>
</dbReference>
<dbReference type="InterPro" id="IPR049939">
    <property type="entry name" value="NifE-like"/>
</dbReference>
<dbReference type="PANTHER" id="PTHR42956:SF1">
    <property type="entry name" value="NITROGENASE IRON-MOLYBDENUM COFACTOR BIOSYNTHESIS PROTEIN NIFE"/>
    <property type="match status" value="1"/>
</dbReference>
<dbReference type="Pfam" id="PF00148">
    <property type="entry name" value="Oxidored_nitro"/>
    <property type="match status" value="1"/>
</dbReference>
<dbReference type="STRING" id="1123323.SAMN05216245_101358"/>
<dbReference type="Proteomes" id="UP000198896">
    <property type="component" value="Unassembled WGS sequence"/>
</dbReference>
<keyword evidence="3" id="KW-1185">Reference proteome</keyword>
<dbReference type="AlphaFoldDB" id="A0A1I1XTD6"/>
<name>A0A1I1XTD6_9FIRM</name>
<proteinExistence type="predicted"/>
<dbReference type="SUPFAM" id="SSF53807">
    <property type="entry name" value="Helical backbone' metal receptor"/>
    <property type="match status" value="1"/>
</dbReference>
<accession>A0A1I1XTD6</accession>
<dbReference type="EMBL" id="FONL01000001">
    <property type="protein sequence ID" value="SFE09113.1"/>
    <property type="molecule type" value="Genomic_DNA"/>
</dbReference>
<dbReference type="GO" id="GO:0016491">
    <property type="term" value="F:oxidoreductase activity"/>
    <property type="evidence" value="ECO:0007669"/>
    <property type="project" value="InterPro"/>
</dbReference>
<dbReference type="RefSeq" id="WP_093912531.1">
    <property type="nucleotide sequence ID" value="NZ_FONL01000001.1"/>
</dbReference>
<evidence type="ECO:0000313" key="2">
    <source>
        <dbReference type="EMBL" id="SFE09113.1"/>
    </source>
</evidence>
<sequence>MNEYYSDMLFLDMKPFTLLHRLGVNGKQSGSLAAIQEIPHAVTVMYGPRGCGFHYRNTVRVRSGPVANLECAGLTDRDVIFGGERKLRRLLPEIDRTKKPEMIFILPTVVSDVINDDLYGIAQDMQAEVKAKLVIVKSQAFSHMDKTNSRKNIAERARQNCKQKFSGADYRGCGYVEVMNALVDQVMEPQAKDPLSINIESFIWGYGGTEKLKRMSGLLASMGIRVNAFLPAAGLEQIRQMPRAALNLVRRKKWAMAMEETFGTPYLHVADLYQWHGLDGMRELYETIGRMLGILPRVQAVLDEEEARIRPLLEESKQVLSGHRFCLITNSLSALPELIKCYEADDGVPLRHILLIPNPNFQRDFAVDSVMMERLYGRIREAMELYHCHADLTVDPSAEQMQKIIDDSEFLICGSHPRYAQFGKPVMPGFLDRVVFDYDSFAEVAAEFAARVRQQEPPGHLLLNRMEYDPVFYPLRTDDSNTWASREMYTRMWRLRKR</sequence>
<evidence type="ECO:0000313" key="3">
    <source>
        <dbReference type="Proteomes" id="UP000198896"/>
    </source>
</evidence>
<dbReference type="InterPro" id="IPR000510">
    <property type="entry name" value="Nase/OxRdtase_comp1"/>
</dbReference>